<protein>
    <submittedName>
        <fullName evidence="1">Uncharacterized protein</fullName>
    </submittedName>
</protein>
<keyword evidence="2" id="KW-1185">Reference proteome</keyword>
<sequence>MKLLSLIAATTALAAVNEPCIGADGNPGVCVASASCSSSGGTAISGACPADAADVQCCSKPSCQGAGSRCSWASDCGGASSTGLCPGPSQMQCCDDAGDAWGGYGAPAVPAVGACQQVAVDGANTLLAAWPGRVREVFCTRDCACPGTSDHCCGKAIDFMCSDAGGVPTLSGSEIAEWVMKNPGPLNLKYVIWGQKIWSPTTDGAEKPWTQWRTMEDRGDVTQNHWDHVHVSFN</sequence>
<dbReference type="EMBL" id="CM047942">
    <property type="protein sequence ID" value="KAI9901093.1"/>
    <property type="molecule type" value="Genomic_DNA"/>
</dbReference>
<proteinExistence type="predicted"/>
<accession>A0ACC0V4F6</accession>
<comment type="caution">
    <text evidence="1">The sequence shown here is derived from an EMBL/GenBank/DDBJ whole genome shotgun (WGS) entry which is preliminary data.</text>
</comment>
<evidence type="ECO:0000313" key="1">
    <source>
        <dbReference type="EMBL" id="KAI9901093.1"/>
    </source>
</evidence>
<dbReference type="Proteomes" id="UP001163324">
    <property type="component" value="Chromosome 3"/>
</dbReference>
<gene>
    <name evidence="1" type="ORF">N3K66_002910</name>
</gene>
<reference evidence="1" key="1">
    <citation type="submission" date="2022-10" db="EMBL/GenBank/DDBJ databases">
        <title>Complete Genome of Trichothecium roseum strain YXFP-22015, a Plant Pathogen Isolated from Citrus.</title>
        <authorList>
            <person name="Wang Y."/>
            <person name="Zhu L."/>
        </authorList>
    </citation>
    <scope>NUCLEOTIDE SEQUENCE</scope>
    <source>
        <strain evidence="1">YXFP-22015</strain>
    </source>
</reference>
<evidence type="ECO:0000313" key="2">
    <source>
        <dbReference type="Proteomes" id="UP001163324"/>
    </source>
</evidence>
<organism evidence="1 2">
    <name type="scientific">Trichothecium roseum</name>
    <dbReference type="NCBI Taxonomy" id="47278"/>
    <lineage>
        <taxon>Eukaryota</taxon>
        <taxon>Fungi</taxon>
        <taxon>Dikarya</taxon>
        <taxon>Ascomycota</taxon>
        <taxon>Pezizomycotina</taxon>
        <taxon>Sordariomycetes</taxon>
        <taxon>Hypocreomycetidae</taxon>
        <taxon>Hypocreales</taxon>
        <taxon>Hypocreales incertae sedis</taxon>
        <taxon>Trichothecium</taxon>
    </lineage>
</organism>
<name>A0ACC0V4F6_9HYPO</name>